<accession>A0A8S1VJP3</accession>
<gene>
    <name evidence="1" type="ORF">PPENT_87.1.T0690020</name>
    <name evidence="2" type="ORF">PPENT_87.1.T1780036</name>
</gene>
<keyword evidence="3" id="KW-1185">Reference proteome</keyword>
<name>A0A8S1VJP3_9CILI</name>
<reference evidence="1" key="1">
    <citation type="submission" date="2021-01" db="EMBL/GenBank/DDBJ databases">
        <authorList>
            <consortium name="Genoscope - CEA"/>
            <person name="William W."/>
        </authorList>
    </citation>
    <scope>NUCLEOTIDE SEQUENCE</scope>
</reference>
<dbReference type="EMBL" id="CAJJDO010000178">
    <property type="protein sequence ID" value="CAD8213440.1"/>
    <property type="molecule type" value="Genomic_DNA"/>
</dbReference>
<organism evidence="1 3">
    <name type="scientific">Paramecium pentaurelia</name>
    <dbReference type="NCBI Taxonomy" id="43138"/>
    <lineage>
        <taxon>Eukaryota</taxon>
        <taxon>Sar</taxon>
        <taxon>Alveolata</taxon>
        <taxon>Ciliophora</taxon>
        <taxon>Intramacronucleata</taxon>
        <taxon>Oligohymenophorea</taxon>
        <taxon>Peniculida</taxon>
        <taxon>Parameciidae</taxon>
        <taxon>Paramecium</taxon>
    </lineage>
</organism>
<evidence type="ECO:0000313" key="2">
    <source>
        <dbReference type="EMBL" id="CAD8213440.1"/>
    </source>
</evidence>
<dbReference type="Proteomes" id="UP000689195">
    <property type="component" value="Unassembled WGS sequence"/>
</dbReference>
<evidence type="ECO:0000313" key="1">
    <source>
        <dbReference type="EMBL" id="CAD8178168.1"/>
    </source>
</evidence>
<protein>
    <submittedName>
        <fullName evidence="1">Uncharacterized protein</fullName>
    </submittedName>
</protein>
<proteinExistence type="predicted"/>
<dbReference type="EMBL" id="CAJJDO010000069">
    <property type="protein sequence ID" value="CAD8178168.1"/>
    <property type="molecule type" value="Genomic_DNA"/>
</dbReference>
<dbReference type="AlphaFoldDB" id="A0A8S1VJP3"/>
<sequence length="52" mass="5972">MKSHNMFNFLKSKKGIGGIDGQAGSQQSLYKFKCLINPNWNRKDSIQDQKQL</sequence>
<comment type="caution">
    <text evidence="1">The sequence shown here is derived from an EMBL/GenBank/DDBJ whole genome shotgun (WGS) entry which is preliminary data.</text>
</comment>
<evidence type="ECO:0000313" key="3">
    <source>
        <dbReference type="Proteomes" id="UP000689195"/>
    </source>
</evidence>